<keyword evidence="1 2" id="KW-0175">Coiled coil</keyword>
<feature type="region of interest" description="Disordered" evidence="3">
    <location>
        <begin position="315"/>
        <end position="410"/>
    </location>
</feature>
<dbReference type="PANTHER" id="PTHR22115:SF1">
    <property type="entry name" value="COILED-COIL DOMAIN-CONTAINING PROTEIN 50"/>
    <property type="match status" value="1"/>
</dbReference>
<reference evidence="5" key="3">
    <citation type="submission" date="2025-09" db="UniProtKB">
        <authorList>
            <consortium name="Ensembl"/>
        </authorList>
    </citation>
    <scope>IDENTIFICATION</scope>
</reference>
<name>A0A8C4RZI6_ERPCA</name>
<feature type="compositionally biased region" description="Basic and acidic residues" evidence="3">
    <location>
        <begin position="169"/>
        <end position="181"/>
    </location>
</feature>
<organism evidence="5 6">
    <name type="scientific">Erpetoichthys calabaricus</name>
    <name type="common">Rope fish</name>
    <name type="synonym">Calamoichthys calabaricus</name>
    <dbReference type="NCBI Taxonomy" id="27687"/>
    <lineage>
        <taxon>Eukaryota</taxon>
        <taxon>Metazoa</taxon>
        <taxon>Chordata</taxon>
        <taxon>Craniata</taxon>
        <taxon>Vertebrata</taxon>
        <taxon>Euteleostomi</taxon>
        <taxon>Actinopterygii</taxon>
        <taxon>Polypteriformes</taxon>
        <taxon>Polypteridae</taxon>
        <taxon>Erpetoichthys</taxon>
    </lineage>
</organism>
<evidence type="ECO:0000256" key="1">
    <source>
        <dbReference type="ARBA" id="ARBA00023054"/>
    </source>
</evidence>
<proteinExistence type="predicted"/>
<feature type="compositionally biased region" description="Polar residues" evidence="3">
    <location>
        <begin position="116"/>
        <end position="140"/>
    </location>
</feature>
<sequence>MVMSDGFFNYVTLSCRERSDKEIAHEIQELLVKQAEQIRKQEETDEVIARKLQEQELKDERRRKKVPHEVPHEDMYYKENGDHGRPRNPEYTHQEYQSSRQHRHRKCDKESDSRESQSFFYNSSHDQRWTSVPSASSQKSDYVRDDTHGELQSERVVRRKERPQRPPPPKHDGEYRKRGTHGDPCSTGNHHWSAEEDNIRELRHDQQKLPEWQEEVVENECLHHTKKEKKVESLDLVEEKLKGKLHSQGTGRKSHGDYSTQDMLECVARLDLQERSLTDLEVARRMQEEELQASEMDRRAAQVAQDEEIARLLMEEEKKSFKRSKERERGSMEKRRQDPHWKPGPEDVVRPRTHNTHEAHLSRNDRPIRPPQPVNSYENVSSDYDYPRSPCSSRPISRSEAPYKGSYYRE</sequence>
<feature type="region of interest" description="Disordered" evidence="3">
    <location>
        <begin position="56"/>
        <end position="201"/>
    </location>
</feature>
<reference evidence="5" key="2">
    <citation type="submission" date="2025-08" db="UniProtKB">
        <authorList>
            <consortium name="Ensembl"/>
        </authorList>
    </citation>
    <scope>IDENTIFICATION</scope>
</reference>
<feature type="domain" description="Coiled-coil" evidence="4">
    <location>
        <begin position="17"/>
        <end position="64"/>
    </location>
</feature>
<feature type="compositionally biased region" description="Basic and acidic residues" evidence="3">
    <location>
        <begin position="315"/>
        <end position="368"/>
    </location>
</feature>
<dbReference type="PANTHER" id="PTHR22115">
    <property type="entry name" value="C3ORF6 PROTEIN-RELATED"/>
    <property type="match status" value="1"/>
</dbReference>
<dbReference type="Ensembl" id="ENSECRT00000009245.1">
    <property type="protein sequence ID" value="ENSECRP00000009097.1"/>
    <property type="gene ID" value="ENSECRG00000006106.1"/>
</dbReference>
<evidence type="ECO:0000256" key="2">
    <source>
        <dbReference type="SAM" id="Coils"/>
    </source>
</evidence>
<reference evidence="5" key="1">
    <citation type="submission" date="2021-06" db="EMBL/GenBank/DDBJ databases">
        <authorList>
            <consortium name="Wellcome Sanger Institute Data Sharing"/>
        </authorList>
    </citation>
    <scope>NUCLEOTIDE SEQUENCE [LARGE SCALE GENOMIC DNA]</scope>
</reference>
<dbReference type="Pfam" id="PF15295">
    <property type="entry name" value="CCDC50_N"/>
    <property type="match status" value="1"/>
</dbReference>
<dbReference type="GO" id="GO:0031625">
    <property type="term" value="F:ubiquitin protein ligase binding"/>
    <property type="evidence" value="ECO:0007669"/>
    <property type="project" value="TreeGrafter"/>
</dbReference>
<feature type="coiled-coil region" evidence="2">
    <location>
        <begin position="270"/>
        <end position="306"/>
    </location>
</feature>
<evidence type="ECO:0000313" key="5">
    <source>
        <dbReference type="Ensembl" id="ENSECRP00000009097.1"/>
    </source>
</evidence>
<feature type="compositionally biased region" description="Basic and acidic residues" evidence="3">
    <location>
        <begin position="67"/>
        <end position="93"/>
    </location>
</feature>
<evidence type="ECO:0000313" key="6">
    <source>
        <dbReference type="Proteomes" id="UP000694620"/>
    </source>
</evidence>
<feature type="compositionally biased region" description="Basic and acidic residues" evidence="3">
    <location>
        <begin position="141"/>
        <end position="156"/>
    </location>
</feature>
<dbReference type="InterPro" id="IPR029311">
    <property type="entry name" value="CCDC50_N"/>
</dbReference>
<dbReference type="GO" id="GO:0005737">
    <property type="term" value="C:cytoplasm"/>
    <property type="evidence" value="ECO:0007669"/>
    <property type="project" value="TreeGrafter"/>
</dbReference>
<feature type="compositionally biased region" description="Low complexity" evidence="3">
    <location>
        <begin position="387"/>
        <end position="399"/>
    </location>
</feature>
<dbReference type="Proteomes" id="UP000694620">
    <property type="component" value="Chromosome 2"/>
</dbReference>
<dbReference type="InterPro" id="IPR039303">
    <property type="entry name" value="CCDC50"/>
</dbReference>
<accession>A0A8C4RZI6</accession>
<evidence type="ECO:0000259" key="4">
    <source>
        <dbReference type="Pfam" id="PF15295"/>
    </source>
</evidence>
<evidence type="ECO:0000256" key="3">
    <source>
        <dbReference type="SAM" id="MobiDB-lite"/>
    </source>
</evidence>
<keyword evidence="6" id="KW-1185">Reference proteome</keyword>
<feature type="compositionally biased region" description="Basic and acidic residues" evidence="3">
    <location>
        <begin position="192"/>
        <end position="201"/>
    </location>
</feature>
<protein>
    <recommendedName>
        <fullName evidence="4">Coiled-coil domain-containing protein</fullName>
    </recommendedName>
</protein>
<dbReference type="AlphaFoldDB" id="A0A8C4RZI6"/>
<dbReference type="GeneTree" id="ENSGT00980000198865"/>